<name>A0A917CXN5_9BACL</name>
<dbReference type="InterPro" id="IPR004183">
    <property type="entry name" value="Xdiol_dOase_suB"/>
</dbReference>
<accession>A0A917CXN5</accession>
<evidence type="ECO:0000313" key="4">
    <source>
        <dbReference type="Proteomes" id="UP000644756"/>
    </source>
</evidence>
<dbReference type="GO" id="GO:0016702">
    <property type="term" value="F:oxidoreductase activity, acting on single donors with incorporation of molecular oxygen, incorporation of two atoms of oxygen"/>
    <property type="evidence" value="ECO:0007669"/>
    <property type="project" value="UniProtKB-ARBA"/>
</dbReference>
<evidence type="ECO:0000313" key="3">
    <source>
        <dbReference type="EMBL" id="GGG01170.1"/>
    </source>
</evidence>
<organism evidence="3 4">
    <name type="scientific">Paenibacillus abyssi</name>
    <dbReference type="NCBI Taxonomy" id="1340531"/>
    <lineage>
        <taxon>Bacteria</taxon>
        <taxon>Bacillati</taxon>
        <taxon>Bacillota</taxon>
        <taxon>Bacilli</taxon>
        <taxon>Bacillales</taxon>
        <taxon>Paenibacillaceae</taxon>
        <taxon>Paenibacillus</taxon>
    </lineage>
</organism>
<comment type="caution">
    <text evidence="3">The sequence shown here is derived from an EMBL/GenBank/DDBJ whole genome shotgun (WGS) entry which is preliminary data.</text>
</comment>
<keyword evidence="4" id="KW-1185">Reference proteome</keyword>
<feature type="domain" description="Extradiol ring-cleavage dioxygenase class III enzyme subunit B" evidence="2">
    <location>
        <begin position="7"/>
        <end position="258"/>
    </location>
</feature>
<dbReference type="RefSeq" id="WP_188530717.1">
    <property type="nucleotide sequence ID" value="NZ_BMGR01000005.1"/>
</dbReference>
<reference evidence="3" key="1">
    <citation type="journal article" date="2014" name="Int. J. Syst. Evol. Microbiol.">
        <title>Complete genome sequence of Corynebacterium casei LMG S-19264T (=DSM 44701T), isolated from a smear-ripened cheese.</title>
        <authorList>
            <consortium name="US DOE Joint Genome Institute (JGI-PGF)"/>
            <person name="Walter F."/>
            <person name="Albersmeier A."/>
            <person name="Kalinowski J."/>
            <person name="Ruckert C."/>
        </authorList>
    </citation>
    <scope>NUCLEOTIDE SEQUENCE</scope>
    <source>
        <strain evidence="3">CGMCC 1.12987</strain>
    </source>
</reference>
<proteinExistence type="predicted"/>
<dbReference type="AlphaFoldDB" id="A0A917CXN5"/>
<keyword evidence="1" id="KW-0560">Oxidoreductase</keyword>
<evidence type="ECO:0000259" key="2">
    <source>
        <dbReference type="Pfam" id="PF02900"/>
    </source>
</evidence>
<dbReference type="EMBL" id="BMGR01000005">
    <property type="protein sequence ID" value="GGG01170.1"/>
    <property type="molecule type" value="Genomic_DNA"/>
</dbReference>
<dbReference type="Proteomes" id="UP000644756">
    <property type="component" value="Unassembled WGS sequence"/>
</dbReference>
<dbReference type="GO" id="GO:0008198">
    <property type="term" value="F:ferrous iron binding"/>
    <property type="evidence" value="ECO:0007669"/>
    <property type="project" value="InterPro"/>
</dbReference>
<dbReference type="PANTHER" id="PTHR30096">
    <property type="entry name" value="4,5-DOPA DIOXYGENASE EXTRADIOL-LIKE PROTEIN"/>
    <property type="match status" value="1"/>
</dbReference>
<dbReference type="Pfam" id="PF02900">
    <property type="entry name" value="LigB"/>
    <property type="match status" value="1"/>
</dbReference>
<sequence length="275" mass="30368">MSVELGMLVAHVPRICHEDRVAEFQKPLTEAMYKASEVLHSVKPDVLVIISCHFMATFHHYVDATPRHKGILTAMECPDLISDVPYDYPGDEDLAKRLIEAGKQAGLPAVAVNDPTYVWDYGTVVPLRYLVPNQDIPVIDLSVCWAASLDETYLWGQTIAKAIEESGKRAVFASSGALSHNLVRGPERMPTRSEQALDNQFVEFLMNKDFTSAKDMLPQYAKIAGVESGGRHIAALLGVLQQSYEPQYWGYAQSSGSGNVVMTFHPEAEQQSNAS</sequence>
<dbReference type="PANTHER" id="PTHR30096:SF9">
    <property type="entry name" value="4-HYDROXYPHENYLACETATE CATABOLISM PROTEIN"/>
    <property type="match status" value="1"/>
</dbReference>
<dbReference type="Gene3D" id="3.40.830.10">
    <property type="entry name" value="LigB-like"/>
    <property type="match status" value="1"/>
</dbReference>
<dbReference type="SUPFAM" id="SSF53213">
    <property type="entry name" value="LigB-like"/>
    <property type="match status" value="1"/>
</dbReference>
<reference evidence="3" key="2">
    <citation type="submission" date="2020-09" db="EMBL/GenBank/DDBJ databases">
        <authorList>
            <person name="Sun Q."/>
            <person name="Zhou Y."/>
        </authorList>
    </citation>
    <scope>NUCLEOTIDE SEQUENCE</scope>
    <source>
        <strain evidence="3">CGMCC 1.12987</strain>
    </source>
</reference>
<gene>
    <name evidence="3" type="ORF">GCM10010916_17860</name>
</gene>
<evidence type="ECO:0000256" key="1">
    <source>
        <dbReference type="ARBA" id="ARBA00023002"/>
    </source>
</evidence>
<protein>
    <recommendedName>
        <fullName evidence="2">Extradiol ring-cleavage dioxygenase class III enzyme subunit B domain-containing protein</fullName>
    </recommendedName>
</protein>